<keyword evidence="3 4" id="KW-0067">ATP-binding</keyword>
<comment type="similarity">
    <text evidence="4">Belongs to the glutamate--cysteine ligase type 2 family. YbdK subfamily.</text>
</comment>
<dbReference type="InterPro" id="IPR014746">
    <property type="entry name" value="Gln_synth/guanido_kin_cat_dom"/>
</dbReference>
<dbReference type="GO" id="GO:0004357">
    <property type="term" value="F:glutamate-cysteine ligase activity"/>
    <property type="evidence" value="ECO:0007669"/>
    <property type="project" value="UniProtKB-EC"/>
</dbReference>
<dbReference type="NCBIfam" id="NF010039">
    <property type="entry name" value="PRK13515.1"/>
    <property type="match status" value="1"/>
</dbReference>
<evidence type="ECO:0000313" key="6">
    <source>
        <dbReference type="Proteomes" id="UP000326659"/>
    </source>
</evidence>
<dbReference type="Gene3D" id="3.30.590.20">
    <property type="match status" value="1"/>
</dbReference>
<dbReference type="OrthoDB" id="9769628at2"/>
<dbReference type="KEGG" id="pden:F1C79_08515"/>
<dbReference type="SUPFAM" id="SSF55931">
    <property type="entry name" value="Glutamine synthetase/guanido kinase"/>
    <property type="match status" value="1"/>
</dbReference>
<dbReference type="InterPro" id="IPR006336">
    <property type="entry name" value="GCS2"/>
</dbReference>
<evidence type="ECO:0000256" key="1">
    <source>
        <dbReference type="ARBA" id="ARBA00022598"/>
    </source>
</evidence>
<keyword evidence="1 4" id="KW-0436">Ligase</keyword>
<dbReference type="InterPro" id="IPR050141">
    <property type="entry name" value="GCL_type2/YbdK_subfam"/>
</dbReference>
<protein>
    <recommendedName>
        <fullName evidence="4">Putative glutamate--cysteine ligase 2</fullName>
        <ecNumber evidence="4">6.3.2.2</ecNumber>
    </recommendedName>
    <alternativeName>
        <fullName evidence="4">Gamma-glutamylcysteine synthetase 2</fullName>
        <shortName evidence="4">GCS 2</shortName>
        <shortName evidence="4">Gamma-GCS 2</shortName>
    </alternativeName>
</protein>
<name>A0A9X7MXY4_PSEDE</name>
<dbReference type="NCBIfam" id="TIGR02050">
    <property type="entry name" value="gshA_cyan_rel"/>
    <property type="match status" value="1"/>
</dbReference>
<evidence type="ECO:0000313" key="5">
    <source>
        <dbReference type="EMBL" id="QEY71667.1"/>
    </source>
</evidence>
<comment type="function">
    <text evidence="4">ATP-dependent carboxylate-amine ligase which exhibits weak glutamate--cysteine ligase activity.</text>
</comment>
<keyword evidence="2 4" id="KW-0547">Nucleotide-binding</keyword>
<evidence type="ECO:0000256" key="4">
    <source>
        <dbReference type="HAMAP-Rule" id="MF_01609"/>
    </source>
</evidence>
<dbReference type="HAMAP" id="MF_01609">
    <property type="entry name" value="Glu_cys_ligase_2"/>
    <property type="match status" value="1"/>
</dbReference>
<dbReference type="Pfam" id="PF04107">
    <property type="entry name" value="GCS2"/>
    <property type="match status" value="1"/>
</dbReference>
<dbReference type="RefSeq" id="WP_151187081.1">
    <property type="nucleotide sequence ID" value="NZ_CP043626.1"/>
</dbReference>
<reference evidence="5 6" key="1">
    <citation type="submission" date="2019-09" db="EMBL/GenBank/DDBJ databases">
        <title>Prosopis cineraria nodule microbiome.</title>
        <authorList>
            <person name="Chaluvadi S.R."/>
            <person name="Ali R."/>
            <person name="Wang X."/>
        </authorList>
    </citation>
    <scope>NUCLEOTIDE SEQUENCE [LARGE SCALE GENOMIC DNA]</scope>
    <source>
        <strain evidence="5 6">BG1</strain>
    </source>
</reference>
<dbReference type="PANTHER" id="PTHR36510">
    <property type="entry name" value="GLUTAMATE--CYSTEINE LIGASE 2-RELATED"/>
    <property type="match status" value="1"/>
</dbReference>
<dbReference type="InterPro" id="IPR011793">
    <property type="entry name" value="YbdK"/>
</dbReference>
<comment type="catalytic activity">
    <reaction evidence="4">
        <text>L-cysteine + L-glutamate + ATP = gamma-L-glutamyl-L-cysteine + ADP + phosphate + H(+)</text>
        <dbReference type="Rhea" id="RHEA:13285"/>
        <dbReference type="ChEBI" id="CHEBI:15378"/>
        <dbReference type="ChEBI" id="CHEBI:29985"/>
        <dbReference type="ChEBI" id="CHEBI:30616"/>
        <dbReference type="ChEBI" id="CHEBI:35235"/>
        <dbReference type="ChEBI" id="CHEBI:43474"/>
        <dbReference type="ChEBI" id="CHEBI:58173"/>
        <dbReference type="ChEBI" id="CHEBI:456216"/>
        <dbReference type="EC" id="6.3.2.2"/>
    </reaction>
</comment>
<dbReference type="GO" id="GO:0005524">
    <property type="term" value="F:ATP binding"/>
    <property type="evidence" value="ECO:0007669"/>
    <property type="project" value="UniProtKB-KW"/>
</dbReference>
<dbReference type="EC" id="6.3.2.2" evidence="4"/>
<accession>A0A9X7MXY4</accession>
<gene>
    <name evidence="5" type="ORF">F1C79_08515</name>
</gene>
<dbReference type="PANTHER" id="PTHR36510:SF1">
    <property type="entry name" value="GLUTAMATE--CYSTEINE LIGASE 2-RELATED"/>
    <property type="match status" value="1"/>
</dbReference>
<sequence length="379" mass="42817">MPARPALPRFGIEEEFFLLDPASLDLARDVPLGFSHACRGVLGEEVAEEIFQCQYELVSPVLRQLDEAAAFLSDRRRRLRAISRSHGLETLCVAAHPFTHPHSQPPAFRARYQRLFDEAGVVARQSLLCGLHVHVEVRGIDRVRVMNRVLPWMPLLLALSASSPFWGGRDTGLVSYRQSLCGEWPRMGPPVQFTDESQWRRYIALLLQYGLMHEPGHAWWFLRPSAHYPTLELRIPDACPRIDDALCIAGLFRLLVSQARETHEPEEPNWQRALLAENFWQARRHGCAGHFLVEGDQVVSARDWLQRAEAAVEDWRDDESQRLFTHAARIIEGGNSADRQRMAYQSARGKGQTDAAALIAVVHHLLAENRLAAGAVARG</sequence>
<proteinExistence type="inferred from homology"/>
<evidence type="ECO:0000256" key="2">
    <source>
        <dbReference type="ARBA" id="ARBA00022741"/>
    </source>
</evidence>
<dbReference type="Proteomes" id="UP000326659">
    <property type="component" value="Chromosome"/>
</dbReference>
<dbReference type="AlphaFoldDB" id="A0A9X7MXY4"/>
<organism evidence="5 6">
    <name type="scientific">Pseudomonas denitrificans</name>
    <dbReference type="NCBI Taxonomy" id="43306"/>
    <lineage>
        <taxon>Bacteria</taxon>
        <taxon>Pseudomonadati</taxon>
        <taxon>Pseudomonadota</taxon>
        <taxon>Gammaproteobacteria</taxon>
        <taxon>Pseudomonadales</taxon>
        <taxon>Pseudomonadaceae</taxon>
        <taxon>Halopseudomonas</taxon>
    </lineage>
</organism>
<dbReference type="EMBL" id="CP043626">
    <property type="protein sequence ID" value="QEY71667.1"/>
    <property type="molecule type" value="Genomic_DNA"/>
</dbReference>
<keyword evidence="6" id="KW-1185">Reference proteome</keyword>
<dbReference type="GO" id="GO:0042398">
    <property type="term" value="P:modified amino acid biosynthetic process"/>
    <property type="evidence" value="ECO:0007669"/>
    <property type="project" value="InterPro"/>
</dbReference>
<evidence type="ECO:0000256" key="3">
    <source>
        <dbReference type="ARBA" id="ARBA00022840"/>
    </source>
</evidence>